<keyword evidence="4" id="KW-1003">Cell membrane</keyword>
<dbReference type="EMBL" id="RKLP01000002">
    <property type="protein sequence ID" value="RVW10862.1"/>
    <property type="molecule type" value="Genomic_DNA"/>
</dbReference>
<comment type="caution">
    <text evidence="10">The sequence shown here is derived from an EMBL/GenBank/DDBJ whole genome shotgun (WGS) entry which is preliminary data.</text>
</comment>
<name>A0A3S3D1J3_9NOCA</name>
<gene>
    <name evidence="10" type="ORF">EGT67_04975</name>
</gene>
<proteinExistence type="inferred from homology"/>
<dbReference type="NCBIfam" id="TIGR00711">
    <property type="entry name" value="efflux_EmrB"/>
    <property type="match status" value="1"/>
</dbReference>
<feature type="transmembrane region" description="Helical" evidence="8">
    <location>
        <begin position="289"/>
        <end position="306"/>
    </location>
</feature>
<evidence type="ECO:0000256" key="7">
    <source>
        <dbReference type="ARBA" id="ARBA00023136"/>
    </source>
</evidence>
<dbReference type="PANTHER" id="PTHR42718">
    <property type="entry name" value="MAJOR FACILITATOR SUPERFAMILY MULTIDRUG TRANSPORTER MFSC"/>
    <property type="match status" value="1"/>
</dbReference>
<feature type="transmembrane region" description="Helical" evidence="8">
    <location>
        <begin position="344"/>
        <end position="365"/>
    </location>
</feature>
<feature type="transmembrane region" description="Helical" evidence="8">
    <location>
        <begin position="122"/>
        <end position="144"/>
    </location>
</feature>
<dbReference type="GO" id="GO:0022857">
    <property type="term" value="F:transmembrane transporter activity"/>
    <property type="evidence" value="ECO:0007669"/>
    <property type="project" value="InterPro"/>
</dbReference>
<evidence type="ECO:0000256" key="5">
    <source>
        <dbReference type="ARBA" id="ARBA00022692"/>
    </source>
</evidence>
<sequence>MIVLGAFASGLDASIVNVGLDSISRSLGSSLAATQWVASGYLLALAVSLPLAGWLAHRYGSRRLWLASLAAFTVASIGCAAAPTLEFLIVARVLQGFAGGVLIPTGQTVLGQAVGPDRLGRVMGTLGIAVSAAPAIGSLLGGFILHGAAWPWLFLINIPIGVAGLLLGNRLLPRDAESPTTSPLHRTGLALISIGLPALVFAASRWGDAGHLTPDIVAAAGFATLTLAAFVAVTLRATHPLLDLEMFRVPGFRAGAVTAFFSGALIFGSGVLFALYFQVGRGQTPLDTGVSLLCFAGATAVTAPITGRWIDRRGPSRVALTGGVLAAAATAALTALPLDAPIWLIQPVLIVFGAAVNMVAMPAGITAYKSVSATHLPDAITQINILQRIGGSIGGAICAVFVASNQTGLATAFTHAHLALLTASLGVTTGALLIYRATRPARTPQPSDKDHW</sequence>
<reference evidence="10 11" key="1">
    <citation type="submission" date="2018-11" db="EMBL/GenBank/DDBJ databases">
        <title>Rhodococcus spongicola sp. nov. and Rhodococcus xishaensis sp. nov. from marine sponges.</title>
        <authorList>
            <person name="Li L."/>
            <person name="Lin H.W."/>
        </authorList>
    </citation>
    <scope>NUCLEOTIDE SEQUENCE [LARGE SCALE GENOMIC DNA]</scope>
    <source>
        <strain evidence="10 11">CCTCC AB2014297</strain>
    </source>
</reference>
<feature type="domain" description="Major facilitator superfamily (MFS) profile" evidence="9">
    <location>
        <begin position="1"/>
        <end position="442"/>
    </location>
</feature>
<keyword evidence="11" id="KW-1185">Reference proteome</keyword>
<feature type="transmembrane region" description="Helical" evidence="8">
    <location>
        <begin position="385"/>
        <end position="404"/>
    </location>
</feature>
<keyword evidence="6 8" id="KW-1133">Transmembrane helix</keyword>
<feature type="transmembrane region" description="Helical" evidence="8">
    <location>
        <begin position="37"/>
        <end position="57"/>
    </location>
</feature>
<dbReference type="InterPro" id="IPR020846">
    <property type="entry name" value="MFS_dom"/>
</dbReference>
<feature type="transmembrane region" description="Helical" evidence="8">
    <location>
        <begin position="64"/>
        <end position="83"/>
    </location>
</feature>
<keyword evidence="7 8" id="KW-0472">Membrane</keyword>
<protein>
    <submittedName>
        <fullName evidence="10">DHA2 family efflux MFS transporter permease subunit</fullName>
    </submittedName>
</protein>
<feature type="transmembrane region" description="Helical" evidence="8">
    <location>
        <begin position="318"/>
        <end position="338"/>
    </location>
</feature>
<feature type="transmembrane region" description="Helical" evidence="8">
    <location>
        <begin position="416"/>
        <end position="435"/>
    </location>
</feature>
<keyword evidence="5 8" id="KW-0812">Transmembrane</keyword>
<evidence type="ECO:0000313" key="11">
    <source>
        <dbReference type="Proteomes" id="UP000286208"/>
    </source>
</evidence>
<feature type="transmembrane region" description="Helical" evidence="8">
    <location>
        <begin position="184"/>
        <end position="204"/>
    </location>
</feature>
<evidence type="ECO:0000256" key="4">
    <source>
        <dbReference type="ARBA" id="ARBA00022475"/>
    </source>
</evidence>
<dbReference type="Proteomes" id="UP000286208">
    <property type="component" value="Unassembled WGS sequence"/>
</dbReference>
<evidence type="ECO:0000256" key="3">
    <source>
        <dbReference type="ARBA" id="ARBA00022448"/>
    </source>
</evidence>
<dbReference type="Gene3D" id="1.20.1250.20">
    <property type="entry name" value="MFS general substrate transporter like domains"/>
    <property type="match status" value="1"/>
</dbReference>
<evidence type="ECO:0000256" key="6">
    <source>
        <dbReference type="ARBA" id="ARBA00022989"/>
    </source>
</evidence>
<dbReference type="Gene3D" id="1.20.1720.10">
    <property type="entry name" value="Multidrug resistance protein D"/>
    <property type="match status" value="1"/>
</dbReference>
<dbReference type="PRINTS" id="PR01036">
    <property type="entry name" value="TCRTETB"/>
</dbReference>
<dbReference type="AlphaFoldDB" id="A0A3S3D1J3"/>
<dbReference type="PROSITE" id="PS50850">
    <property type="entry name" value="MFS"/>
    <property type="match status" value="1"/>
</dbReference>
<dbReference type="OrthoDB" id="9812221at2"/>
<dbReference type="PANTHER" id="PTHR42718:SF9">
    <property type="entry name" value="MAJOR FACILITATOR SUPERFAMILY MULTIDRUG TRANSPORTER MFSC"/>
    <property type="match status" value="1"/>
</dbReference>
<evidence type="ECO:0000256" key="8">
    <source>
        <dbReference type="SAM" id="Phobius"/>
    </source>
</evidence>
<dbReference type="SUPFAM" id="SSF103473">
    <property type="entry name" value="MFS general substrate transporter"/>
    <property type="match status" value="1"/>
</dbReference>
<feature type="transmembrane region" description="Helical" evidence="8">
    <location>
        <begin position="256"/>
        <end position="277"/>
    </location>
</feature>
<dbReference type="Pfam" id="PF07690">
    <property type="entry name" value="MFS_1"/>
    <property type="match status" value="1"/>
</dbReference>
<evidence type="ECO:0000256" key="2">
    <source>
        <dbReference type="ARBA" id="ARBA00008537"/>
    </source>
</evidence>
<dbReference type="GO" id="GO:0005886">
    <property type="term" value="C:plasma membrane"/>
    <property type="evidence" value="ECO:0007669"/>
    <property type="project" value="UniProtKB-SubCell"/>
</dbReference>
<comment type="similarity">
    <text evidence="2">Belongs to the major facilitator superfamily. EmrB family.</text>
</comment>
<comment type="subcellular location">
    <subcellularLocation>
        <location evidence="1">Cell membrane</location>
        <topology evidence="1">Multi-pass membrane protein</topology>
    </subcellularLocation>
</comment>
<feature type="transmembrane region" description="Helical" evidence="8">
    <location>
        <begin position="216"/>
        <end position="235"/>
    </location>
</feature>
<dbReference type="InterPro" id="IPR011701">
    <property type="entry name" value="MFS"/>
</dbReference>
<accession>A0A3S3D1J3</accession>
<organism evidence="10 11">
    <name type="scientific">Prescottella agglutinans</name>
    <dbReference type="NCBI Taxonomy" id="1644129"/>
    <lineage>
        <taxon>Bacteria</taxon>
        <taxon>Bacillati</taxon>
        <taxon>Actinomycetota</taxon>
        <taxon>Actinomycetes</taxon>
        <taxon>Mycobacteriales</taxon>
        <taxon>Nocardiaceae</taxon>
        <taxon>Prescottella</taxon>
    </lineage>
</organism>
<feature type="transmembrane region" description="Helical" evidence="8">
    <location>
        <begin position="150"/>
        <end position="172"/>
    </location>
</feature>
<dbReference type="InterPro" id="IPR036259">
    <property type="entry name" value="MFS_trans_sf"/>
</dbReference>
<feature type="transmembrane region" description="Helical" evidence="8">
    <location>
        <begin position="89"/>
        <end position="110"/>
    </location>
</feature>
<dbReference type="InterPro" id="IPR004638">
    <property type="entry name" value="EmrB-like"/>
</dbReference>
<evidence type="ECO:0000256" key="1">
    <source>
        <dbReference type="ARBA" id="ARBA00004651"/>
    </source>
</evidence>
<keyword evidence="3" id="KW-0813">Transport</keyword>
<evidence type="ECO:0000313" key="10">
    <source>
        <dbReference type="EMBL" id="RVW10862.1"/>
    </source>
</evidence>
<evidence type="ECO:0000259" key="9">
    <source>
        <dbReference type="PROSITE" id="PS50850"/>
    </source>
</evidence>